<feature type="site" description="Important for substrate specificity" evidence="3">
    <location>
        <position position="10"/>
    </location>
</feature>
<dbReference type="NCBIfam" id="TIGR00172">
    <property type="entry name" value="maf"/>
    <property type="match status" value="1"/>
</dbReference>
<dbReference type="CDD" id="cd00555">
    <property type="entry name" value="Maf"/>
    <property type="match status" value="1"/>
</dbReference>
<evidence type="ECO:0000256" key="2">
    <source>
        <dbReference type="ARBA" id="ARBA00022801"/>
    </source>
</evidence>
<feature type="active site" description="Proton acceptor" evidence="3">
    <location>
        <position position="66"/>
    </location>
</feature>
<dbReference type="GO" id="GO:0009117">
    <property type="term" value="P:nucleotide metabolic process"/>
    <property type="evidence" value="ECO:0007669"/>
    <property type="project" value="UniProtKB-KW"/>
</dbReference>
<dbReference type="PANTHER" id="PTHR43213:SF5">
    <property type="entry name" value="BIFUNCTIONAL DTTP_UTP PYROPHOSPHATASE_METHYLTRANSFERASE PROTEIN-RELATED"/>
    <property type="match status" value="1"/>
</dbReference>
<dbReference type="InterPro" id="IPR029001">
    <property type="entry name" value="ITPase-like_fam"/>
</dbReference>
<dbReference type="PIRSF" id="PIRSF006305">
    <property type="entry name" value="Maf"/>
    <property type="match status" value="1"/>
</dbReference>
<dbReference type="GO" id="GO:0047429">
    <property type="term" value="F:nucleoside triphosphate diphosphatase activity"/>
    <property type="evidence" value="ECO:0007669"/>
    <property type="project" value="UniProtKB-EC"/>
</dbReference>
<name>A0AAU7VIW3_9FIRM</name>
<dbReference type="InterPro" id="IPR003697">
    <property type="entry name" value="Maf-like"/>
</dbReference>
<dbReference type="HAMAP" id="MF_00528">
    <property type="entry name" value="Maf"/>
    <property type="match status" value="1"/>
</dbReference>
<sequence length="189" mass="20981">MMVLASKSPRRKEILDKLPVDYRVISSDMDEKKITADNPVKLSKKLAEAKGLKVSNNSKEYVLAADTVVSFNGVTLGKPTNSEHCRDMLMKLSANKHQVITGVSLCLNGDVVYTFHVITWVYFRPLSNSLINWYISTKEPFDKAGGYGIQGKGGVFVEKLEGCFYNVMGLPLSRTAELLGHHGLIDWGK</sequence>
<dbReference type="SUPFAM" id="SSF52972">
    <property type="entry name" value="ITPase-like"/>
    <property type="match status" value="1"/>
</dbReference>
<feature type="site" description="Important for substrate specificity" evidence="3">
    <location>
        <position position="150"/>
    </location>
</feature>
<comment type="function">
    <text evidence="3">Nucleoside triphosphate pyrophosphatase that hydrolyzes dTTP and UTP. May have a dual role in cell division arrest and in preventing the incorporation of modified nucleotides into cellular nucleic acids.</text>
</comment>
<comment type="cofactor">
    <cofactor evidence="1 3">
        <name>a divalent metal cation</name>
        <dbReference type="ChEBI" id="CHEBI:60240"/>
    </cofactor>
</comment>
<keyword evidence="2 3" id="KW-0378">Hydrolase</keyword>
<protein>
    <recommendedName>
        <fullName evidence="3">dTTP/UTP pyrophosphatase</fullName>
        <shortName evidence="3">dTTPase/UTPase</shortName>
        <ecNumber evidence="3">3.6.1.9</ecNumber>
    </recommendedName>
    <alternativeName>
        <fullName evidence="3">Nucleoside triphosphate pyrophosphatase</fullName>
    </alternativeName>
    <alternativeName>
        <fullName evidence="3">Nucleotide pyrophosphatase</fullName>
        <shortName evidence="3">Nucleotide PPase</shortName>
    </alternativeName>
</protein>
<dbReference type="Gene3D" id="3.90.950.10">
    <property type="match status" value="1"/>
</dbReference>
<dbReference type="GO" id="GO:0005737">
    <property type="term" value="C:cytoplasm"/>
    <property type="evidence" value="ECO:0007669"/>
    <property type="project" value="UniProtKB-SubCell"/>
</dbReference>
<feature type="site" description="Important for substrate specificity" evidence="3">
    <location>
        <position position="67"/>
    </location>
</feature>
<keyword evidence="3" id="KW-0546">Nucleotide metabolism</keyword>
<dbReference type="AlphaFoldDB" id="A0AAU7VIW3"/>
<evidence type="ECO:0000313" key="4">
    <source>
        <dbReference type="EMBL" id="XBX73781.1"/>
    </source>
</evidence>
<keyword evidence="3" id="KW-0963">Cytoplasm</keyword>
<dbReference type="RefSeq" id="WP_350342543.1">
    <property type="nucleotide sequence ID" value="NZ_CP158367.1"/>
</dbReference>
<comment type="similarity">
    <text evidence="3">Belongs to the Maf family. YhdE subfamily.</text>
</comment>
<dbReference type="Pfam" id="PF02545">
    <property type="entry name" value="Maf"/>
    <property type="match status" value="1"/>
</dbReference>
<evidence type="ECO:0000256" key="1">
    <source>
        <dbReference type="ARBA" id="ARBA00001968"/>
    </source>
</evidence>
<organism evidence="4">
    <name type="scientific">Proteinivorax tanatarense</name>
    <dbReference type="NCBI Taxonomy" id="1260629"/>
    <lineage>
        <taxon>Bacteria</taxon>
        <taxon>Bacillati</taxon>
        <taxon>Bacillota</taxon>
        <taxon>Clostridia</taxon>
        <taxon>Eubacteriales</taxon>
        <taxon>Proteinivoracaceae</taxon>
        <taxon>Proteinivorax</taxon>
    </lineage>
</organism>
<dbReference type="EC" id="3.6.1.9" evidence="3"/>
<gene>
    <name evidence="4" type="ORF">PRVXT_001783</name>
</gene>
<evidence type="ECO:0000256" key="3">
    <source>
        <dbReference type="HAMAP-Rule" id="MF_00528"/>
    </source>
</evidence>
<proteinExistence type="inferred from homology"/>
<comment type="caution">
    <text evidence="3">Lacks conserved residue(s) required for the propagation of feature annotation.</text>
</comment>
<dbReference type="PANTHER" id="PTHR43213">
    <property type="entry name" value="BIFUNCTIONAL DTTP/UTP PYROPHOSPHATASE/METHYLTRANSFERASE PROTEIN-RELATED"/>
    <property type="match status" value="1"/>
</dbReference>
<dbReference type="EMBL" id="CP158367">
    <property type="protein sequence ID" value="XBX73781.1"/>
    <property type="molecule type" value="Genomic_DNA"/>
</dbReference>
<reference evidence="4" key="2">
    <citation type="submission" date="2024-06" db="EMBL/GenBank/DDBJ databases">
        <authorList>
            <person name="Petrova K.O."/>
            <person name="Toshchakov S.V."/>
            <person name="Boltjanskaja Y.V."/>
            <person name="Kevbrin V."/>
        </authorList>
    </citation>
    <scope>NUCLEOTIDE SEQUENCE</scope>
    <source>
        <strain evidence="4">Z-910T</strain>
    </source>
</reference>
<comment type="catalytic activity">
    <reaction evidence="3">
        <text>dTTP + H2O = dTMP + diphosphate + H(+)</text>
        <dbReference type="Rhea" id="RHEA:28534"/>
        <dbReference type="ChEBI" id="CHEBI:15377"/>
        <dbReference type="ChEBI" id="CHEBI:15378"/>
        <dbReference type="ChEBI" id="CHEBI:33019"/>
        <dbReference type="ChEBI" id="CHEBI:37568"/>
        <dbReference type="ChEBI" id="CHEBI:63528"/>
        <dbReference type="EC" id="3.6.1.9"/>
    </reaction>
</comment>
<accession>A0AAU7VIW3</accession>
<comment type="subcellular location">
    <subcellularLocation>
        <location evidence="3">Cytoplasm</location>
    </subcellularLocation>
</comment>
<reference evidence="4" key="1">
    <citation type="journal article" date="2013" name="Extremophiles">
        <title>Proteinivorax tanatarense gen. nov., sp. nov., an anaerobic, haloalkaliphilic, proteolytic bacterium isolated from a decaying algal bloom, and proposal of Proteinivoraceae fam. nov.</title>
        <authorList>
            <person name="Kevbrin V."/>
            <person name="Boltyanskaya Y."/>
            <person name="Zhilina T."/>
            <person name="Kolganova T."/>
            <person name="Lavrentjeva E."/>
            <person name="Kuznetsov B."/>
        </authorList>
    </citation>
    <scope>NUCLEOTIDE SEQUENCE</scope>
    <source>
        <strain evidence="4">Z-910T</strain>
    </source>
</reference>
<comment type="catalytic activity">
    <reaction evidence="3">
        <text>UTP + H2O = UMP + diphosphate + H(+)</text>
        <dbReference type="Rhea" id="RHEA:29395"/>
        <dbReference type="ChEBI" id="CHEBI:15377"/>
        <dbReference type="ChEBI" id="CHEBI:15378"/>
        <dbReference type="ChEBI" id="CHEBI:33019"/>
        <dbReference type="ChEBI" id="CHEBI:46398"/>
        <dbReference type="ChEBI" id="CHEBI:57865"/>
        <dbReference type="EC" id="3.6.1.9"/>
    </reaction>
</comment>